<keyword evidence="1 5" id="KW-0547">Nucleotide-binding</keyword>
<evidence type="ECO:0000256" key="7">
    <source>
        <dbReference type="SAM" id="MobiDB-lite"/>
    </source>
</evidence>
<feature type="compositionally biased region" description="Basic and acidic residues" evidence="7">
    <location>
        <begin position="353"/>
        <end position="370"/>
    </location>
</feature>
<protein>
    <recommendedName>
        <fullName evidence="5">ATP-dependent RNA helicase</fullName>
        <ecNumber evidence="5">3.6.4.13</ecNumber>
    </recommendedName>
</protein>
<dbReference type="OrthoDB" id="7396459at2759"/>
<evidence type="ECO:0000256" key="1">
    <source>
        <dbReference type="ARBA" id="ARBA00022741"/>
    </source>
</evidence>
<dbReference type="PROSITE" id="PS51194">
    <property type="entry name" value="HELICASE_CTER"/>
    <property type="match status" value="1"/>
</dbReference>
<evidence type="ECO:0000256" key="6">
    <source>
        <dbReference type="SAM" id="Coils"/>
    </source>
</evidence>
<dbReference type="EMBL" id="BDIP01001800">
    <property type="protein sequence ID" value="GIQ85164.1"/>
    <property type="molecule type" value="Genomic_DNA"/>
</dbReference>
<dbReference type="AlphaFoldDB" id="A0A9K3CXI5"/>
<dbReference type="GO" id="GO:0003723">
    <property type="term" value="F:RNA binding"/>
    <property type="evidence" value="ECO:0007669"/>
    <property type="project" value="UniProtKB-UniRule"/>
</dbReference>
<accession>A0A9K3CXI5</accession>
<keyword evidence="5" id="KW-0347">Helicase</keyword>
<dbReference type="InterPro" id="IPR027417">
    <property type="entry name" value="P-loop_NTPase"/>
</dbReference>
<dbReference type="SUPFAM" id="SSF52540">
    <property type="entry name" value="P-loop containing nucleoside triphosphate hydrolases"/>
    <property type="match status" value="1"/>
</dbReference>
<comment type="catalytic activity">
    <reaction evidence="5">
        <text>ATP + H2O = ADP + phosphate + H(+)</text>
        <dbReference type="Rhea" id="RHEA:13065"/>
        <dbReference type="ChEBI" id="CHEBI:15377"/>
        <dbReference type="ChEBI" id="CHEBI:15378"/>
        <dbReference type="ChEBI" id="CHEBI:30616"/>
        <dbReference type="ChEBI" id="CHEBI:43474"/>
        <dbReference type="ChEBI" id="CHEBI:456216"/>
        <dbReference type="EC" id="3.6.4.13"/>
    </reaction>
</comment>
<dbReference type="GO" id="GO:0016787">
    <property type="term" value="F:hydrolase activity"/>
    <property type="evidence" value="ECO:0007669"/>
    <property type="project" value="UniProtKB-KW"/>
</dbReference>
<evidence type="ECO:0000313" key="10">
    <source>
        <dbReference type="Proteomes" id="UP000265618"/>
    </source>
</evidence>
<dbReference type="SMART" id="SM00490">
    <property type="entry name" value="HELICc"/>
    <property type="match status" value="1"/>
</dbReference>
<evidence type="ECO:0000256" key="4">
    <source>
        <dbReference type="ARBA" id="ARBA00022884"/>
    </source>
</evidence>
<sequence>YLVVDYGYKPAALLAVLSKYSDKRVIVFCIARVIAEYLGAVLPAVSQALEMPQAKVTVLHGKMSQTKRDRLLKGFAKGKSGVLLTTDLCARGLDLSDIGLVMQYDPPLEPAMFVHRAGRTARAGETGDAIALLSPSECGLIEYLHQQNIAMQPLSLDGFSMSNGAPLPYTIPTYAKDLVDKEGESARVGEDARSALKLFKKRHSASKALSASILKGKREVKYLTVKLERLETALESAKAKSVCGLPKATVQNQNKKIAAVRREVEKGQAALDALLEREKEVQEVDYAVHSHPVPTALRAHVQTDRGLVDLGQRAYVAWLRGYGEHRLRYVVFKGGEGAMSQLAYKDAKEEAKRQERLAEAMERRAEEDKQKAKRGKRGRGEGDKKPPAKRRQDERLREKERERQKEIERIEGEKEELTDQQMIHREAMLLKQLKRKKITKAEFIELTNAL</sequence>
<dbReference type="PANTHER" id="PTHR24031">
    <property type="entry name" value="RNA HELICASE"/>
    <property type="match status" value="1"/>
</dbReference>
<dbReference type="Gene3D" id="3.40.50.300">
    <property type="entry name" value="P-loop containing nucleotide triphosphate hydrolases"/>
    <property type="match status" value="1"/>
</dbReference>
<feature type="non-terminal residue" evidence="9">
    <location>
        <position position="450"/>
    </location>
</feature>
<proteinExistence type="inferred from homology"/>
<dbReference type="EC" id="3.6.4.13" evidence="5"/>
<comment type="similarity">
    <text evidence="5">Belongs to the DEAD box helicase family.</text>
</comment>
<feature type="domain" description="Helicase C-terminal" evidence="8">
    <location>
        <begin position="12"/>
        <end position="162"/>
    </location>
</feature>
<dbReference type="Proteomes" id="UP000265618">
    <property type="component" value="Unassembled WGS sequence"/>
</dbReference>
<keyword evidence="2 5" id="KW-0378">Hydrolase</keyword>
<dbReference type="GO" id="GO:0003724">
    <property type="term" value="F:RNA helicase activity"/>
    <property type="evidence" value="ECO:0007669"/>
    <property type="project" value="UniProtKB-EC"/>
</dbReference>
<comment type="domain">
    <text evidence="5">The Q motif is unique to and characteristic of the DEAD box family of RNA helicases and controls ATP binding and hydrolysis.</text>
</comment>
<keyword evidence="3 5" id="KW-0067">ATP-binding</keyword>
<dbReference type="CDD" id="cd18787">
    <property type="entry name" value="SF2_C_DEAD"/>
    <property type="match status" value="1"/>
</dbReference>
<feature type="region of interest" description="Disordered" evidence="7">
    <location>
        <begin position="353"/>
        <end position="418"/>
    </location>
</feature>
<evidence type="ECO:0000256" key="5">
    <source>
        <dbReference type="RuleBase" id="RU365068"/>
    </source>
</evidence>
<comment type="caution">
    <text evidence="9">The sequence shown here is derived from an EMBL/GenBank/DDBJ whole genome shotgun (WGS) entry which is preliminary data.</text>
</comment>
<organism evidence="9 10">
    <name type="scientific">Kipferlia bialata</name>
    <dbReference type="NCBI Taxonomy" id="797122"/>
    <lineage>
        <taxon>Eukaryota</taxon>
        <taxon>Metamonada</taxon>
        <taxon>Carpediemonas-like organisms</taxon>
        <taxon>Kipferlia</taxon>
    </lineage>
</organism>
<keyword evidence="4 5" id="KW-0694">RNA-binding</keyword>
<feature type="coiled-coil region" evidence="6">
    <location>
        <begin position="220"/>
        <end position="277"/>
    </location>
</feature>
<keyword evidence="10" id="KW-1185">Reference proteome</keyword>
<reference evidence="9 10" key="1">
    <citation type="journal article" date="2018" name="PLoS ONE">
        <title>The draft genome of Kipferlia bialata reveals reductive genome evolution in fornicate parasites.</title>
        <authorList>
            <person name="Tanifuji G."/>
            <person name="Takabayashi S."/>
            <person name="Kume K."/>
            <person name="Takagi M."/>
            <person name="Nakayama T."/>
            <person name="Kamikawa R."/>
            <person name="Inagaki Y."/>
            <person name="Hashimoto T."/>
        </authorList>
    </citation>
    <scope>NUCLEOTIDE SEQUENCE [LARGE SCALE GENOMIC DNA]</scope>
    <source>
        <strain evidence="9">NY0173</strain>
    </source>
</reference>
<dbReference type="GO" id="GO:0005524">
    <property type="term" value="F:ATP binding"/>
    <property type="evidence" value="ECO:0007669"/>
    <property type="project" value="UniProtKB-UniRule"/>
</dbReference>
<evidence type="ECO:0000259" key="8">
    <source>
        <dbReference type="PROSITE" id="PS51194"/>
    </source>
</evidence>
<gene>
    <name evidence="9" type="ORF">KIPB_006795</name>
</gene>
<dbReference type="Pfam" id="PF00271">
    <property type="entry name" value="Helicase_C"/>
    <property type="match status" value="1"/>
</dbReference>
<feature type="compositionally biased region" description="Basic and acidic residues" evidence="7">
    <location>
        <begin position="378"/>
        <end position="418"/>
    </location>
</feature>
<comment type="function">
    <text evidence="5">RNA helicase.</text>
</comment>
<dbReference type="InterPro" id="IPR001650">
    <property type="entry name" value="Helicase_C-like"/>
</dbReference>
<evidence type="ECO:0000256" key="3">
    <source>
        <dbReference type="ARBA" id="ARBA00022840"/>
    </source>
</evidence>
<evidence type="ECO:0000256" key="2">
    <source>
        <dbReference type="ARBA" id="ARBA00022801"/>
    </source>
</evidence>
<evidence type="ECO:0000313" key="9">
    <source>
        <dbReference type="EMBL" id="GIQ85164.1"/>
    </source>
</evidence>
<keyword evidence="6" id="KW-0175">Coiled coil</keyword>
<name>A0A9K3CXI5_9EUKA</name>